<dbReference type="EC" id="1.14.18.1" evidence="2"/>
<dbReference type="PROSITE" id="PS00497">
    <property type="entry name" value="TYROSINASE_1"/>
    <property type="match status" value="1"/>
</dbReference>
<dbReference type="PROSITE" id="PS00498">
    <property type="entry name" value="TYROSINASE_2"/>
    <property type="match status" value="1"/>
</dbReference>
<dbReference type="SUPFAM" id="SSF48056">
    <property type="entry name" value="Di-copper centre-containing domain"/>
    <property type="match status" value="1"/>
</dbReference>
<proteinExistence type="inferred from homology"/>
<dbReference type="AlphaFoldDB" id="A0A8H3HVS0"/>
<dbReference type="InterPro" id="IPR050316">
    <property type="entry name" value="Tyrosinase/Hemocyanin"/>
</dbReference>
<dbReference type="GO" id="GO:0042438">
    <property type="term" value="P:melanin biosynthetic process"/>
    <property type="evidence" value="ECO:0007669"/>
    <property type="project" value="UniProtKB-KW"/>
</dbReference>
<reference evidence="10" key="1">
    <citation type="submission" date="2021-01" db="EMBL/GenBank/DDBJ databases">
        <authorList>
            <person name="Kaushik A."/>
        </authorList>
    </citation>
    <scope>NUCLEOTIDE SEQUENCE</scope>
    <source>
        <strain evidence="10">AG5</strain>
    </source>
</reference>
<comment type="similarity">
    <text evidence="1">Belongs to the tyrosinase family.</text>
</comment>
<dbReference type="GO" id="GO:0004503">
    <property type="term" value="F:tyrosinase activity"/>
    <property type="evidence" value="ECO:0007669"/>
    <property type="project" value="UniProtKB-EC"/>
</dbReference>
<dbReference type="Pfam" id="PF00264">
    <property type="entry name" value="Tyrosinase"/>
    <property type="match status" value="1"/>
</dbReference>
<evidence type="ECO:0000259" key="8">
    <source>
        <dbReference type="PROSITE" id="PS00497"/>
    </source>
</evidence>
<keyword evidence="4" id="KW-0186">Copper</keyword>
<dbReference type="InterPro" id="IPR008922">
    <property type="entry name" value="Di-copper_centre_dom_sf"/>
</dbReference>
<comment type="catalytic activity">
    <reaction evidence="6">
        <text>2 L-dopa + O2 = 2 L-dopaquinone + 2 H2O</text>
        <dbReference type="Rhea" id="RHEA:34287"/>
        <dbReference type="ChEBI" id="CHEBI:15377"/>
        <dbReference type="ChEBI" id="CHEBI:15379"/>
        <dbReference type="ChEBI" id="CHEBI:57504"/>
        <dbReference type="ChEBI" id="CHEBI:57924"/>
        <dbReference type="EC" id="1.14.18.1"/>
    </reaction>
</comment>
<evidence type="ECO:0000313" key="11">
    <source>
        <dbReference type="Proteomes" id="UP000663827"/>
    </source>
</evidence>
<accession>A0A8H3HVS0</accession>
<evidence type="ECO:0000256" key="1">
    <source>
        <dbReference type="ARBA" id="ARBA00009928"/>
    </source>
</evidence>
<evidence type="ECO:0000259" key="9">
    <source>
        <dbReference type="PROSITE" id="PS00498"/>
    </source>
</evidence>
<evidence type="ECO:0000313" key="10">
    <source>
        <dbReference type="EMBL" id="CAE7113231.1"/>
    </source>
</evidence>
<evidence type="ECO:0000256" key="7">
    <source>
        <dbReference type="ARBA" id="ARBA00048881"/>
    </source>
</evidence>
<dbReference type="PANTHER" id="PTHR11474:SF76">
    <property type="entry name" value="SHKT DOMAIN-CONTAINING PROTEIN"/>
    <property type="match status" value="1"/>
</dbReference>
<evidence type="ECO:0000256" key="3">
    <source>
        <dbReference type="ARBA" id="ARBA00022723"/>
    </source>
</evidence>
<keyword evidence="3" id="KW-0479">Metal-binding</keyword>
<evidence type="ECO:0000256" key="4">
    <source>
        <dbReference type="ARBA" id="ARBA00023008"/>
    </source>
</evidence>
<dbReference type="EMBL" id="CAJNJQ010000991">
    <property type="protein sequence ID" value="CAE7113231.1"/>
    <property type="molecule type" value="Genomic_DNA"/>
</dbReference>
<dbReference type="PRINTS" id="PR00092">
    <property type="entry name" value="TYROSINASE"/>
</dbReference>
<organism evidence="10 11">
    <name type="scientific">Rhizoctonia solani</name>
    <dbReference type="NCBI Taxonomy" id="456999"/>
    <lineage>
        <taxon>Eukaryota</taxon>
        <taxon>Fungi</taxon>
        <taxon>Dikarya</taxon>
        <taxon>Basidiomycota</taxon>
        <taxon>Agaricomycotina</taxon>
        <taxon>Agaricomycetes</taxon>
        <taxon>Cantharellales</taxon>
        <taxon>Ceratobasidiaceae</taxon>
        <taxon>Rhizoctonia</taxon>
    </lineage>
</organism>
<gene>
    <name evidence="10" type="ORF">RDB_LOCUS50070</name>
</gene>
<feature type="domain" description="Tyrosinase copper-binding" evidence="9">
    <location>
        <begin position="304"/>
        <end position="315"/>
    </location>
</feature>
<keyword evidence="5" id="KW-0470">Melanin biosynthesis</keyword>
<dbReference type="GO" id="GO:0046872">
    <property type="term" value="F:metal ion binding"/>
    <property type="evidence" value="ECO:0007669"/>
    <property type="project" value="UniProtKB-KW"/>
</dbReference>
<dbReference type="Proteomes" id="UP000663827">
    <property type="component" value="Unassembled WGS sequence"/>
</dbReference>
<dbReference type="InterPro" id="IPR002227">
    <property type="entry name" value="Tyrosinase_Cu-bd"/>
</dbReference>
<comment type="caution">
    <text evidence="10">The sequence shown here is derived from an EMBL/GenBank/DDBJ whole genome shotgun (WGS) entry which is preliminary data.</text>
</comment>
<dbReference type="Gene3D" id="1.10.1280.10">
    <property type="entry name" value="Di-copper center containing domain from catechol oxidase"/>
    <property type="match status" value="1"/>
</dbReference>
<sequence length="666" mass="75938">MRDNEPMHFSLFVQSLAKIMLPGFQPTAASFHEIGGIHGMPYVPWLGDPDEGRQTIRGPWLGYCNHRSILFPTWHRPYLMVLEQIISDVAIGIAGEIAVSGVSTDESKDWMEAAEELRLPFWDWTAPSTGQSGFPDFLAASRIEILMPRHIMQSHENVLAYHRFNHSVDGFNNLYRRNRVFKSSGRSYYKEWDRTYRHPESRTVDVKENYEAINAHLTTKDEETPGTWANLTSDVAQLFGFDVSIPKELHANAWDRFSNRVFQSASGSPEDWRTVTSIEQPHDLVHVVLGGLGHMSDNDVAGFDPIFYLHHCNVDRILAFWEHIYPDYVAGNQGWLDKDGNRKPFTQPWGTWIQMDDQEVRDDSPLPPFRNSDYKYWTSNDTHSLIYDSEKLPANNKYYTYPPIEYQQDGKNYRVEINTDPSKVISPEERERQRAILQKHFGYNPQLDLEKFGLINQPLFTKACPYSTDIEDTGRVSVKDYRQFIIDVSLDPTLTGGSYILEVSAEVRGASRRLEVGKVAVLGRGTIESCGNCQGQRARGVRIRGLIIVPYRVVRAILSATHQDTPDTNEEQAVQTIVPSLHATLVLPDNTVHSRLQVQDEGAPGAEALSDSAAPDLQLWSCDVYQRSADGPEVPYYFHDLKHHYGLHELSDHHGMTQIVRQWIPA</sequence>
<feature type="domain" description="Tyrosinase copper-binding" evidence="8">
    <location>
        <begin position="66"/>
        <end position="83"/>
    </location>
</feature>
<comment type="catalytic activity">
    <reaction evidence="7">
        <text>L-tyrosine + O2 = L-dopaquinone + H2O</text>
        <dbReference type="Rhea" id="RHEA:18117"/>
        <dbReference type="ChEBI" id="CHEBI:15377"/>
        <dbReference type="ChEBI" id="CHEBI:15379"/>
        <dbReference type="ChEBI" id="CHEBI:57924"/>
        <dbReference type="ChEBI" id="CHEBI:58315"/>
        <dbReference type="EC" id="1.14.18.1"/>
    </reaction>
</comment>
<evidence type="ECO:0000256" key="2">
    <source>
        <dbReference type="ARBA" id="ARBA00011906"/>
    </source>
</evidence>
<name>A0A8H3HVS0_9AGAM</name>
<evidence type="ECO:0000256" key="6">
    <source>
        <dbReference type="ARBA" id="ARBA00048233"/>
    </source>
</evidence>
<protein>
    <recommendedName>
        <fullName evidence="2">tyrosinase</fullName>
        <ecNumber evidence="2">1.14.18.1</ecNumber>
    </recommendedName>
</protein>
<evidence type="ECO:0000256" key="5">
    <source>
        <dbReference type="ARBA" id="ARBA00023101"/>
    </source>
</evidence>
<dbReference type="PANTHER" id="PTHR11474">
    <property type="entry name" value="TYROSINASE FAMILY MEMBER"/>
    <property type="match status" value="1"/>
</dbReference>